<reference evidence="1 2" key="1">
    <citation type="submission" date="2016-03" db="EMBL/GenBank/DDBJ databases">
        <title>Trachymyrmex septentrionalis WGS genome.</title>
        <authorList>
            <person name="Nygaard S."/>
            <person name="Hu H."/>
            <person name="Boomsma J."/>
            <person name="Zhang G."/>
        </authorList>
    </citation>
    <scope>NUCLEOTIDE SEQUENCE [LARGE SCALE GENOMIC DNA]</scope>
    <source>
        <strain evidence="1">Tsep2-gDNA-1</strain>
        <tissue evidence="1">Whole body</tissue>
    </source>
</reference>
<gene>
    <name evidence="1" type="ORF">ALC56_12354</name>
</gene>
<name>A0A195F0F7_9HYME</name>
<evidence type="ECO:0000313" key="2">
    <source>
        <dbReference type="Proteomes" id="UP000078541"/>
    </source>
</evidence>
<protein>
    <submittedName>
        <fullName evidence="1">Uncharacterized protein</fullName>
    </submittedName>
</protein>
<keyword evidence="2" id="KW-1185">Reference proteome</keyword>
<organism evidence="1 2">
    <name type="scientific">Trachymyrmex septentrionalis</name>
    <dbReference type="NCBI Taxonomy" id="34720"/>
    <lineage>
        <taxon>Eukaryota</taxon>
        <taxon>Metazoa</taxon>
        <taxon>Ecdysozoa</taxon>
        <taxon>Arthropoda</taxon>
        <taxon>Hexapoda</taxon>
        <taxon>Insecta</taxon>
        <taxon>Pterygota</taxon>
        <taxon>Neoptera</taxon>
        <taxon>Endopterygota</taxon>
        <taxon>Hymenoptera</taxon>
        <taxon>Apocrita</taxon>
        <taxon>Aculeata</taxon>
        <taxon>Formicoidea</taxon>
        <taxon>Formicidae</taxon>
        <taxon>Myrmicinae</taxon>
        <taxon>Trachymyrmex</taxon>
    </lineage>
</organism>
<proteinExistence type="predicted"/>
<dbReference type="Proteomes" id="UP000078541">
    <property type="component" value="Unassembled WGS sequence"/>
</dbReference>
<dbReference type="AlphaFoldDB" id="A0A195F0F7"/>
<dbReference type="EMBL" id="KQ981905">
    <property type="protein sequence ID" value="KYN33642.1"/>
    <property type="molecule type" value="Genomic_DNA"/>
</dbReference>
<sequence length="170" mass="19301">MQLALDLSLSISIVPRPPTSRGPKSLGRQVEGLRRIPKGICVAIDIPFRQRVDIDEGDRTKRDDSSLSSPLDAFSKFEDIRKWGINNRSDTELARMMRAAVAAGPLLLSRAHRYLPTYSTARRTGGCKWYIHYYPQSNGWNLLGDKLLRPPTLLAEFRDSIRAETERDTF</sequence>
<accession>A0A195F0F7</accession>
<evidence type="ECO:0000313" key="1">
    <source>
        <dbReference type="EMBL" id="KYN33642.1"/>
    </source>
</evidence>